<proteinExistence type="predicted"/>
<evidence type="ECO:0000256" key="1">
    <source>
        <dbReference type="SAM" id="Phobius"/>
    </source>
</evidence>
<protein>
    <submittedName>
        <fullName evidence="2">Uncharacterized protein</fullName>
    </submittedName>
</protein>
<keyword evidence="1" id="KW-0812">Transmembrane</keyword>
<feature type="transmembrane region" description="Helical" evidence="1">
    <location>
        <begin position="80"/>
        <end position="104"/>
    </location>
</feature>
<name>A0ABZ1QLT4_9ACTN</name>
<dbReference type="Proteomes" id="UP001432312">
    <property type="component" value="Chromosome"/>
</dbReference>
<dbReference type="EMBL" id="CP108036">
    <property type="protein sequence ID" value="WUN83425.1"/>
    <property type="molecule type" value="Genomic_DNA"/>
</dbReference>
<keyword evidence="1" id="KW-1133">Transmembrane helix</keyword>
<keyword evidence="1" id="KW-0472">Membrane</keyword>
<dbReference type="GeneID" id="95501549"/>
<keyword evidence="3" id="KW-1185">Reference proteome</keyword>
<reference evidence="2" key="1">
    <citation type="submission" date="2022-10" db="EMBL/GenBank/DDBJ databases">
        <title>The complete genomes of actinobacterial strains from the NBC collection.</title>
        <authorList>
            <person name="Joergensen T.S."/>
            <person name="Alvarez Arevalo M."/>
            <person name="Sterndorff E.B."/>
            <person name="Faurdal D."/>
            <person name="Vuksanovic O."/>
            <person name="Mourched A.-S."/>
            <person name="Charusanti P."/>
            <person name="Shaw S."/>
            <person name="Blin K."/>
            <person name="Weber T."/>
        </authorList>
    </citation>
    <scope>NUCLEOTIDE SEQUENCE</scope>
    <source>
        <strain evidence="2">NBC_00303</strain>
    </source>
</reference>
<evidence type="ECO:0000313" key="2">
    <source>
        <dbReference type="EMBL" id="WUN83425.1"/>
    </source>
</evidence>
<gene>
    <name evidence="2" type="ORF">OHA91_35890</name>
</gene>
<feature type="transmembrane region" description="Helical" evidence="1">
    <location>
        <begin position="52"/>
        <end position="74"/>
    </location>
</feature>
<evidence type="ECO:0000313" key="3">
    <source>
        <dbReference type="Proteomes" id="UP001432312"/>
    </source>
</evidence>
<feature type="transmembrane region" description="Helical" evidence="1">
    <location>
        <begin position="12"/>
        <end position="31"/>
    </location>
</feature>
<sequence>MDYLAAWLAESWWYPLGVAATALGASARMHWAVRRALSLPGGRTQPFGFAEVLAVVIPMPTALPLLYAPVLYGWMAGTPVVLGSAGTAVAWGLGAVAAAGMLAAGTRTHSRK</sequence>
<organism evidence="2 3">
    <name type="scientific">Streptomyces erythrochromogenes</name>
    <dbReference type="NCBI Taxonomy" id="285574"/>
    <lineage>
        <taxon>Bacteria</taxon>
        <taxon>Bacillati</taxon>
        <taxon>Actinomycetota</taxon>
        <taxon>Actinomycetes</taxon>
        <taxon>Kitasatosporales</taxon>
        <taxon>Streptomycetaceae</taxon>
        <taxon>Streptomyces</taxon>
    </lineage>
</organism>
<accession>A0ABZ1QLT4</accession>
<dbReference type="RefSeq" id="WP_031147899.1">
    <property type="nucleotide sequence ID" value="NZ_CP108036.1"/>
</dbReference>